<evidence type="ECO:0000259" key="1">
    <source>
        <dbReference type="Pfam" id="PF08000"/>
    </source>
</evidence>
<dbReference type="Pfam" id="PF08000">
    <property type="entry name" value="bPH_1"/>
    <property type="match status" value="1"/>
</dbReference>
<evidence type="ECO:0000313" key="2">
    <source>
        <dbReference type="EMBL" id="KIP21145.1"/>
    </source>
</evidence>
<dbReference type="PATRIC" id="fig|265546.4.peg.1634"/>
<organism evidence="2 3">
    <name type="scientific">Anoxybacillus ayderensis</name>
    <dbReference type="NCBI Taxonomy" id="265546"/>
    <lineage>
        <taxon>Bacteria</taxon>
        <taxon>Bacillati</taxon>
        <taxon>Bacillota</taxon>
        <taxon>Bacilli</taxon>
        <taxon>Bacillales</taxon>
        <taxon>Anoxybacillaceae</taxon>
        <taxon>Anoxybacillus</taxon>
    </lineage>
</organism>
<dbReference type="Gene3D" id="2.30.29.50">
    <property type="entry name" value="Bacterial Pleckstrin homology domain"/>
    <property type="match status" value="1"/>
</dbReference>
<proteinExistence type="predicted"/>
<dbReference type="InterPro" id="IPR037063">
    <property type="entry name" value="PHb_sf"/>
</dbReference>
<dbReference type="PANTHER" id="PTHR35796">
    <property type="entry name" value="HYPOTHETICAL CYTOSOLIC PROTEIN"/>
    <property type="match status" value="1"/>
</dbReference>
<protein>
    <recommendedName>
        <fullName evidence="1">Bacterial Pleckstrin homology domain-containing protein</fullName>
    </recommendedName>
</protein>
<reference evidence="2 3" key="1">
    <citation type="submission" date="2015-01" db="EMBL/GenBank/DDBJ databases">
        <title>Genome sequence of Anoxybacillus ayderensis strain AB04.</title>
        <authorList>
            <person name="Belduz A.O."/>
            <person name="Canakci S."/>
            <person name="Chan K.-G."/>
            <person name="Kahar U.M."/>
            <person name="Yaakob A.S."/>
            <person name="Chan C.S."/>
            <person name="Goh K.M."/>
        </authorList>
    </citation>
    <scope>NUCLEOTIDE SEQUENCE [LARGE SCALE GENOMIC DNA]</scope>
    <source>
        <strain evidence="2 3">AB04</strain>
    </source>
</reference>
<comment type="caution">
    <text evidence="2">The sequence shown here is derived from an EMBL/GenBank/DDBJ whole genome shotgun (WGS) entry which is preliminary data.</text>
</comment>
<dbReference type="PANTHER" id="PTHR35796:SF3">
    <property type="entry name" value="BHLH DOMAIN-CONTAINING PROTEIN"/>
    <property type="match status" value="1"/>
</dbReference>
<dbReference type="CDD" id="cd13225">
    <property type="entry name" value="PH-like_bacteria"/>
    <property type="match status" value="1"/>
</dbReference>
<accession>A0A0D0G6W7</accession>
<dbReference type="EMBL" id="JXTG01000007">
    <property type="protein sequence ID" value="KIP21145.1"/>
    <property type="molecule type" value="Genomic_DNA"/>
</dbReference>
<keyword evidence="3" id="KW-1185">Reference proteome</keyword>
<dbReference type="RefSeq" id="WP_042535174.1">
    <property type="nucleotide sequence ID" value="NZ_JXTG01000007.1"/>
</dbReference>
<dbReference type="Proteomes" id="UP000032047">
    <property type="component" value="Unassembled WGS sequence"/>
</dbReference>
<gene>
    <name evidence="2" type="ORF">JV16_01639</name>
</gene>
<name>A0A0D0G6W7_9BACL</name>
<dbReference type="AlphaFoldDB" id="A0A0D0G6W7"/>
<sequence length="127" mass="14308">MGLLDGLMGNATKADINEVEKELEVIIAENEKIELAFKLVRDLIVFTNTRLILIDKQGMTGKKVEYLSVPYKSISRFSIETAGHFDLDAELKIWISSAIEPTISKQFRKDKSIYDVQKALASYVAKP</sequence>
<evidence type="ECO:0000313" key="3">
    <source>
        <dbReference type="Proteomes" id="UP000032047"/>
    </source>
</evidence>
<feature type="domain" description="Bacterial Pleckstrin homology" evidence="1">
    <location>
        <begin position="2"/>
        <end position="124"/>
    </location>
</feature>
<dbReference type="SUPFAM" id="SSF50729">
    <property type="entry name" value="PH domain-like"/>
    <property type="match status" value="1"/>
</dbReference>
<dbReference type="InterPro" id="IPR012544">
    <property type="entry name" value="PHb"/>
</dbReference>